<dbReference type="GeneID" id="108014658"/>
<accession>A0AB39ZID9</accession>
<sequence length="285" mass="33203">MEDINFHDFTPKERYEIIKDFLVKMRKADSMPSKDLHVQRFFEHYLRKFYRLPYKLVNDIAYCQRAMKTHLAIHQTIVNVFGQQADADPVIKNKYIVELEEMLHELNAECHYLVLRLQDDIDRFCLAFTEQDLKPNELVIKDIVSEAIVPLVVAPETSIKPYFVLERPTESELLKKYFIIEGAEPAVQVPNTVEPPKTKTKPKPLPSSHNNMDVRKSRLNLQAALNRAHSKSQPAEKNEDDDQEDPTKNSFMESVGLCSHAQYKRLKLSMVLLQKRKPKPTEKTK</sequence>
<feature type="region of interest" description="Disordered" evidence="1">
    <location>
        <begin position="189"/>
        <end position="212"/>
    </location>
</feature>
<evidence type="ECO:0000313" key="2">
    <source>
        <dbReference type="Proteomes" id="UP001652628"/>
    </source>
</evidence>
<dbReference type="Proteomes" id="UP001652628">
    <property type="component" value="Chromosome 3"/>
</dbReference>
<organism evidence="2 3">
    <name type="scientific">Drosophila suzukii</name>
    <name type="common">Spotted-wing drosophila fruit fly</name>
    <dbReference type="NCBI Taxonomy" id="28584"/>
    <lineage>
        <taxon>Eukaryota</taxon>
        <taxon>Metazoa</taxon>
        <taxon>Ecdysozoa</taxon>
        <taxon>Arthropoda</taxon>
        <taxon>Hexapoda</taxon>
        <taxon>Insecta</taxon>
        <taxon>Pterygota</taxon>
        <taxon>Neoptera</taxon>
        <taxon>Endopterygota</taxon>
        <taxon>Diptera</taxon>
        <taxon>Brachycera</taxon>
        <taxon>Muscomorpha</taxon>
        <taxon>Ephydroidea</taxon>
        <taxon>Drosophilidae</taxon>
        <taxon>Drosophila</taxon>
        <taxon>Sophophora</taxon>
    </lineage>
</organism>
<protein>
    <submittedName>
        <fullName evidence="3">Uncharacterized protein</fullName>
    </submittedName>
</protein>
<name>A0AB39ZID9_DROSZ</name>
<proteinExistence type="predicted"/>
<keyword evidence="2" id="KW-1185">Reference proteome</keyword>
<evidence type="ECO:0000256" key="1">
    <source>
        <dbReference type="SAM" id="MobiDB-lite"/>
    </source>
</evidence>
<feature type="region of interest" description="Disordered" evidence="1">
    <location>
        <begin position="226"/>
        <end position="254"/>
    </location>
</feature>
<dbReference type="AlphaFoldDB" id="A0AB39ZID9"/>
<gene>
    <name evidence="3" type="primary">LOC108014658</name>
</gene>
<dbReference type="RefSeq" id="XP_016936309.4">
    <property type="nucleotide sequence ID" value="XM_017080820.4"/>
</dbReference>
<reference evidence="3" key="1">
    <citation type="submission" date="2025-08" db="UniProtKB">
        <authorList>
            <consortium name="RefSeq"/>
        </authorList>
    </citation>
    <scope>IDENTIFICATION</scope>
</reference>
<evidence type="ECO:0000313" key="3">
    <source>
        <dbReference type="RefSeq" id="XP_016936309.4"/>
    </source>
</evidence>